<evidence type="ECO:0000313" key="1">
    <source>
        <dbReference type="EMBL" id="SVD09749.1"/>
    </source>
</evidence>
<dbReference type="EMBL" id="UINC01129393">
    <property type="protein sequence ID" value="SVD09749.1"/>
    <property type="molecule type" value="Genomic_DNA"/>
</dbReference>
<reference evidence="1" key="1">
    <citation type="submission" date="2018-05" db="EMBL/GenBank/DDBJ databases">
        <authorList>
            <person name="Lanie J.A."/>
            <person name="Ng W.-L."/>
            <person name="Kazmierczak K.M."/>
            <person name="Andrzejewski T.M."/>
            <person name="Davidsen T.M."/>
            <person name="Wayne K.J."/>
            <person name="Tettelin H."/>
            <person name="Glass J.I."/>
            <person name="Rusch D."/>
            <person name="Podicherti R."/>
            <person name="Tsui H.-C.T."/>
            <person name="Winkler M.E."/>
        </authorList>
    </citation>
    <scope>NUCLEOTIDE SEQUENCE</scope>
</reference>
<organism evidence="1">
    <name type="scientific">marine metagenome</name>
    <dbReference type="NCBI Taxonomy" id="408172"/>
    <lineage>
        <taxon>unclassified sequences</taxon>
        <taxon>metagenomes</taxon>
        <taxon>ecological metagenomes</taxon>
    </lineage>
</organism>
<sequence>MATILPTVTEFEVQEARGVDLIKPTPKDIQRERILVNALLEIRDEAPSGSYEMSVVDEALGSLGYTPWKSKLEGQNG</sequence>
<name>A0A382SIQ8_9ZZZZ</name>
<protein>
    <submittedName>
        <fullName evidence="1">Uncharacterized protein</fullName>
    </submittedName>
</protein>
<accession>A0A382SIQ8</accession>
<dbReference type="AlphaFoldDB" id="A0A382SIQ8"/>
<proteinExistence type="predicted"/>
<gene>
    <name evidence="1" type="ORF">METZ01_LOCUS362603</name>
</gene>